<accession>A0A0F9LV82</accession>
<evidence type="ECO:0000313" key="2">
    <source>
        <dbReference type="EMBL" id="KKM91006.1"/>
    </source>
</evidence>
<reference evidence="2" key="1">
    <citation type="journal article" date="2015" name="Nature">
        <title>Complex archaea that bridge the gap between prokaryotes and eukaryotes.</title>
        <authorList>
            <person name="Spang A."/>
            <person name="Saw J.H."/>
            <person name="Jorgensen S.L."/>
            <person name="Zaremba-Niedzwiedzka K."/>
            <person name="Martijn J."/>
            <person name="Lind A.E."/>
            <person name="van Eijk R."/>
            <person name="Schleper C."/>
            <person name="Guy L."/>
            <person name="Ettema T.J."/>
        </authorList>
    </citation>
    <scope>NUCLEOTIDE SEQUENCE</scope>
</reference>
<organism evidence="2">
    <name type="scientific">marine sediment metagenome</name>
    <dbReference type="NCBI Taxonomy" id="412755"/>
    <lineage>
        <taxon>unclassified sequences</taxon>
        <taxon>metagenomes</taxon>
        <taxon>ecological metagenomes</taxon>
    </lineage>
</organism>
<feature type="region of interest" description="Disordered" evidence="1">
    <location>
        <begin position="21"/>
        <end position="47"/>
    </location>
</feature>
<feature type="non-terminal residue" evidence="2">
    <location>
        <position position="1347"/>
    </location>
</feature>
<sequence length="1347" mass="152419">MAENRLSGLIEAEKPINRLAGLTAEEEPTREEPARFDVPTVADPQDVPVATNNRLSGLLGEEPDTGIKVLPEQFSKEKFPHGVLVAAPEKTFWQKAKGFFVGEPRYGRWTKPQRLDYLHRAIGVPVSILTKYSSGRTFGADKLTWYVLSKIRPDLANKPLEEQIRELNPIEQSGFNRRLGDVAEFIGQVQSATKALGGLGLKTRTGTKFVDRVANKAPPWMSSGAIEAIVEGITREKDAKQIAKDVAVKSLIRGGEAIVWSGVEVGAGKLFGFAMNKFPRFRAGWQKWARGKPPEQARSARAEVDAALRIYKETGDRAAWDNVRIKYAGITPEGVQRIRAREGLLPAPIEKLRITTAEKNLSKALQKKANVSKTIADKAAEMVHRQGMSIAEVDKNFITPAVVLGEKAVMSAFEPPITELPSQVVTEAKKKLILDAQQEKAPTEVKDEKLLSERRDIKQIPQIQRKPQQIQRLNEIEDELVERHADEFSEIDISPKTRSAETKKVTEQITQHEIYQAELQGIEDIPDLSGRFSVSERDMAEIRSRFEGQTKILKKFTVEELADVGTRWDQAAAEIGIEDFDDFLDMVEIFVESGKAIRGGINEIALANALNSGDPSFDLFALKHDMLKKGFTAAEINKEINEFADREKIDRQFTDPELISLEDIKDVEKKQAILRELDKTLGKAKKEKITRTEQEAIAKARTIARQEKGPIFIIEKDGKFSITKKRPTKGKFTKVTPPARDELKGETERIDLTEKPTVAEPIGQEKISAEPATSTQKAKALIIAKGKAFVSEKGKLKPGYRALAKAMTGQTSIDRMTKQQASDFINALNKLPEPRMVKGRLVPPVIPTTTRLAVRGQFQRPFKEPTPISIITDPSFYANQLGVKSLVEPLEKAKQDFDFEYRNASNELDKQGVLIDKIGKTTAKERVLAKIKNVPTKAREEIGRLLDAHEIAPVDLAPEKARMFNYFRGLTRTMLQRQNEAREKLGWPTIPNRKAYMRRIATDISKEMLAGKYPFPEGVKFWSGINTGEKVFNPMEFRRKLEDDVFDLFVKDPVRASKAMMYTALKEIHLNQPLKFYKEQLNAIGKDLPEYRNLSPRERAELDKTVVMPAALRRWVNDYVNLNIKGNQHWKDERLNNLVTKTGLKGIFNTILTPFGRTIGRKPITDFFQLAGRAQMASVIGGRPKLIIRNKFQLTHNLAFSTLKANLRAFGPNNKELNSLLEQSRFLRDYTGLEDMPVDIAGKIEKLWHAGYQWSAKSNAKQSMEVAYWDTKELIDNPIYKKHGWKDEHLLKEMEFRASAAQFHYTALGMPQIFRNKRLLPMTRLTSWWMNYFSKFHREAIHRAFTG</sequence>
<comment type="caution">
    <text evidence="2">The sequence shown here is derived from an EMBL/GenBank/DDBJ whole genome shotgun (WGS) entry which is preliminary data.</text>
</comment>
<gene>
    <name evidence="2" type="ORF">LCGC14_1232870</name>
</gene>
<proteinExistence type="predicted"/>
<protein>
    <submittedName>
        <fullName evidence="2">Uncharacterized protein</fullName>
    </submittedName>
</protein>
<name>A0A0F9LV82_9ZZZZ</name>
<dbReference type="EMBL" id="LAZR01006594">
    <property type="protein sequence ID" value="KKM91006.1"/>
    <property type="molecule type" value="Genomic_DNA"/>
</dbReference>
<evidence type="ECO:0000256" key="1">
    <source>
        <dbReference type="SAM" id="MobiDB-lite"/>
    </source>
</evidence>